<evidence type="ECO:0000313" key="1">
    <source>
        <dbReference type="EMBL" id="PIU02384.1"/>
    </source>
</evidence>
<dbReference type="Pfam" id="PF01371">
    <property type="entry name" value="Trp_repressor"/>
    <property type="match status" value="1"/>
</dbReference>
<dbReference type="Proteomes" id="UP000231214">
    <property type="component" value="Unassembled WGS sequence"/>
</dbReference>
<accession>A0A2M6XBD6</accession>
<dbReference type="InterPro" id="IPR000831">
    <property type="entry name" value="Trp_repress"/>
</dbReference>
<organism evidence="1 2">
    <name type="scientific">Candidatus Shapirobacteria bacterium CG09_land_8_20_14_0_10_49_15</name>
    <dbReference type="NCBI Taxonomy" id="1974482"/>
    <lineage>
        <taxon>Bacteria</taxon>
        <taxon>Candidatus Shapironibacteriota</taxon>
    </lineage>
</organism>
<dbReference type="GO" id="GO:0043565">
    <property type="term" value="F:sequence-specific DNA binding"/>
    <property type="evidence" value="ECO:0007669"/>
    <property type="project" value="InterPro"/>
</dbReference>
<dbReference type="EMBL" id="PEZK01000009">
    <property type="protein sequence ID" value="PIU02384.1"/>
    <property type="molecule type" value="Genomic_DNA"/>
</dbReference>
<evidence type="ECO:0000313" key="2">
    <source>
        <dbReference type="Proteomes" id="UP000231214"/>
    </source>
</evidence>
<dbReference type="PANTHER" id="PTHR40080:SF1">
    <property type="entry name" value="TRPR-LIKE PROTEIN YERC_YECD"/>
    <property type="match status" value="1"/>
</dbReference>
<dbReference type="InterPro" id="IPR013368">
    <property type="entry name" value="YecD_YerC"/>
</dbReference>
<evidence type="ECO:0008006" key="3">
    <source>
        <dbReference type="Google" id="ProtNLM"/>
    </source>
</evidence>
<gene>
    <name evidence="1" type="ORF">COT66_00480</name>
</gene>
<dbReference type="Gene3D" id="1.10.1270.10">
    <property type="entry name" value="TrpR-like"/>
    <property type="match status" value="1"/>
</dbReference>
<reference evidence="2" key="1">
    <citation type="submission" date="2017-09" db="EMBL/GenBank/DDBJ databases">
        <title>Depth-based differentiation of microbial function through sediment-hosted aquifers and enrichment of novel symbionts in the deep terrestrial subsurface.</title>
        <authorList>
            <person name="Probst A.J."/>
            <person name="Ladd B."/>
            <person name="Jarett J.K."/>
            <person name="Geller-Mcgrath D.E."/>
            <person name="Sieber C.M.K."/>
            <person name="Emerson J.B."/>
            <person name="Anantharaman K."/>
            <person name="Thomas B.C."/>
            <person name="Malmstrom R."/>
            <person name="Stieglmeier M."/>
            <person name="Klingl A."/>
            <person name="Woyke T."/>
            <person name="Ryan C.M."/>
            <person name="Banfield J.F."/>
        </authorList>
    </citation>
    <scope>NUCLEOTIDE SEQUENCE [LARGE SCALE GENOMIC DNA]</scope>
</reference>
<dbReference type="GO" id="GO:0003700">
    <property type="term" value="F:DNA-binding transcription factor activity"/>
    <property type="evidence" value="ECO:0007669"/>
    <property type="project" value="InterPro"/>
</dbReference>
<name>A0A2M6XBD6_9BACT</name>
<comment type="caution">
    <text evidence="1">The sequence shown here is derived from an EMBL/GenBank/DDBJ whole genome shotgun (WGS) entry which is preliminary data.</text>
</comment>
<dbReference type="InterPro" id="IPR010921">
    <property type="entry name" value="Trp_repressor/repl_initiator"/>
</dbReference>
<proteinExistence type="predicted"/>
<dbReference type="PANTHER" id="PTHR40080">
    <property type="entry name" value="LMO1763 PROTEIN"/>
    <property type="match status" value="1"/>
</dbReference>
<protein>
    <recommendedName>
        <fullName evidence="3">TrpR like protein, YerC/YecD</fullName>
    </recommendedName>
</protein>
<dbReference type="InterPro" id="IPR038116">
    <property type="entry name" value="TrpR-like_sf"/>
</dbReference>
<dbReference type="AlphaFoldDB" id="A0A2M6XBD6"/>
<sequence length="149" mass="17118">MAQVSRLPLSEKIYQRIFEIFFQTAAEIRTKKAAEEFFNDLLTPTERIMLAKRLSIAVLLAKGYDYRSIREILHVSPPTIATASQAFKYTGQGYKKLIAKLLREEAIEKILLDIGEGFAKMGSFGQGKGTATWRDVRRMIQNKRKQKQF</sequence>
<dbReference type="SUPFAM" id="SSF48295">
    <property type="entry name" value="TrpR-like"/>
    <property type="match status" value="1"/>
</dbReference>